<evidence type="ECO:0000313" key="2">
    <source>
        <dbReference type="Proteomes" id="UP000823615"/>
    </source>
</evidence>
<dbReference type="NCBIfam" id="TIGR01509">
    <property type="entry name" value="HAD-SF-IA-v3"/>
    <property type="match status" value="1"/>
</dbReference>
<dbReference type="Gene3D" id="1.10.150.240">
    <property type="entry name" value="Putative phosphatase, domain 2"/>
    <property type="match status" value="1"/>
</dbReference>
<reference evidence="1" key="1">
    <citation type="submission" date="2020-10" db="EMBL/GenBank/DDBJ databases">
        <authorList>
            <person name="Gilroy R."/>
        </authorList>
    </citation>
    <scope>NUCLEOTIDE SEQUENCE</scope>
    <source>
        <strain evidence="1">7293</strain>
    </source>
</reference>
<dbReference type="InterPro" id="IPR006439">
    <property type="entry name" value="HAD-SF_hydro_IA"/>
</dbReference>
<dbReference type="SUPFAM" id="SSF56784">
    <property type="entry name" value="HAD-like"/>
    <property type="match status" value="1"/>
</dbReference>
<proteinExistence type="predicted"/>
<accession>A0A9D9E084</accession>
<dbReference type="InterPro" id="IPR023214">
    <property type="entry name" value="HAD_sf"/>
</dbReference>
<organism evidence="1 2">
    <name type="scientific">Candidatus Ornithospirochaeta stercoripullorum</name>
    <dbReference type="NCBI Taxonomy" id="2840899"/>
    <lineage>
        <taxon>Bacteria</taxon>
        <taxon>Pseudomonadati</taxon>
        <taxon>Spirochaetota</taxon>
        <taxon>Spirochaetia</taxon>
        <taxon>Spirochaetales</taxon>
        <taxon>Spirochaetaceae</taxon>
        <taxon>Spirochaetaceae incertae sedis</taxon>
        <taxon>Candidatus Ornithospirochaeta</taxon>
    </lineage>
</organism>
<evidence type="ECO:0000313" key="1">
    <source>
        <dbReference type="EMBL" id="MBO8436063.1"/>
    </source>
</evidence>
<gene>
    <name evidence="1" type="ORF">IAA97_03700</name>
</gene>
<dbReference type="InterPro" id="IPR023198">
    <property type="entry name" value="PGP-like_dom2"/>
</dbReference>
<dbReference type="AlphaFoldDB" id="A0A9D9E084"/>
<dbReference type="InterPro" id="IPR036412">
    <property type="entry name" value="HAD-like_sf"/>
</dbReference>
<sequence length="188" mass="21895">MGDVILLNIRTLMQIAEYVGTTYHDIRTDYGYYDRALMDGYMSPSDYYKHLEDKYQVAVDEDLFRKFFHPSVNEKMLDIVDKLRANGHRCVVGSNTFAPHWDVIFTFPERPLDHFDALYASHLIHMSKPEGAFWRIICGSEGFSYADTLFIDDREENIEGAAELGIDTLLYYGEDRNVRADAFFSRFL</sequence>
<comment type="caution">
    <text evidence="1">The sequence shown here is derived from an EMBL/GenBank/DDBJ whole genome shotgun (WGS) entry which is preliminary data.</text>
</comment>
<protein>
    <submittedName>
        <fullName evidence="1">HAD-IA family hydrolase</fullName>
    </submittedName>
</protein>
<dbReference type="Gene3D" id="3.40.50.1000">
    <property type="entry name" value="HAD superfamily/HAD-like"/>
    <property type="match status" value="1"/>
</dbReference>
<dbReference type="PANTHER" id="PTHR43611:SF3">
    <property type="entry name" value="FLAVIN MONONUCLEOTIDE HYDROLASE 1, CHLOROPLATIC"/>
    <property type="match status" value="1"/>
</dbReference>
<dbReference type="GO" id="GO:0016787">
    <property type="term" value="F:hydrolase activity"/>
    <property type="evidence" value="ECO:0007669"/>
    <property type="project" value="UniProtKB-KW"/>
</dbReference>
<name>A0A9D9E084_9SPIO</name>
<dbReference type="Pfam" id="PF00702">
    <property type="entry name" value="Hydrolase"/>
    <property type="match status" value="1"/>
</dbReference>
<keyword evidence="1" id="KW-0378">Hydrolase</keyword>
<dbReference type="PANTHER" id="PTHR43611">
    <property type="entry name" value="ALPHA-D-GLUCOSE 1-PHOSPHATE PHOSPHATASE"/>
    <property type="match status" value="1"/>
</dbReference>
<dbReference type="EMBL" id="JADIMT010000050">
    <property type="protein sequence ID" value="MBO8436063.1"/>
    <property type="molecule type" value="Genomic_DNA"/>
</dbReference>
<reference evidence="1" key="2">
    <citation type="journal article" date="2021" name="PeerJ">
        <title>Extensive microbial diversity within the chicken gut microbiome revealed by metagenomics and culture.</title>
        <authorList>
            <person name="Gilroy R."/>
            <person name="Ravi A."/>
            <person name="Getino M."/>
            <person name="Pursley I."/>
            <person name="Horton D.L."/>
            <person name="Alikhan N.F."/>
            <person name="Baker D."/>
            <person name="Gharbi K."/>
            <person name="Hall N."/>
            <person name="Watson M."/>
            <person name="Adriaenssens E.M."/>
            <person name="Foster-Nyarko E."/>
            <person name="Jarju S."/>
            <person name="Secka A."/>
            <person name="Antonio M."/>
            <person name="Oren A."/>
            <person name="Chaudhuri R.R."/>
            <person name="La Ragione R."/>
            <person name="Hildebrand F."/>
            <person name="Pallen M.J."/>
        </authorList>
    </citation>
    <scope>NUCLEOTIDE SEQUENCE</scope>
    <source>
        <strain evidence="1">7293</strain>
    </source>
</reference>
<dbReference type="Proteomes" id="UP000823615">
    <property type="component" value="Unassembled WGS sequence"/>
</dbReference>